<evidence type="ECO:0000256" key="1">
    <source>
        <dbReference type="ARBA" id="ARBA00004496"/>
    </source>
</evidence>
<gene>
    <name evidence="7" type="ORF">PCL_03273</name>
</gene>
<dbReference type="EMBL" id="LCWV01000001">
    <property type="protein sequence ID" value="PWI76079.1"/>
    <property type="molecule type" value="Genomic_DNA"/>
</dbReference>
<dbReference type="PANTHER" id="PTHR12126:SF11">
    <property type="entry name" value="NADH DEHYDROGENASE [UBIQUINONE] 1 ALPHA SUBCOMPLEX SUBUNIT 9, MITOCHONDRIAL"/>
    <property type="match status" value="1"/>
</dbReference>
<organism evidence="7 8">
    <name type="scientific">Purpureocillium lilacinum</name>
    <name type="common">Paecilomyces lilacinus</name>
    <dbReference type="NCBI Taxonomy" id="33203"/>
    <lineage>
        <taxon>Eukaryota</taxon>
        <taxon>Fungi</taxon>
        <taxon>Dikarya</taxon>
        <taxon>Ascomycota</taxon>
        <taxon>Pezizomycotina</taxon>
        <taxon>Sordariomycetes</taxon>
        <taxon>Hypocreomycetidae</taxon>
        <taxon>Hypocreales</taxon>
        <taxon>Ophiocordycipitaceae</taxon>
        <taxon>Purpureocillium</taxon>
    </lineage>
</organism>
<comment type="subcellular location">
    <subcellularLocation>
        <location evidence="1">Cytoplasm</location>
    </subcellularLocation>
</comment>
<dbReference type="Pfam" id="PF10237">
    <property type="entry name" value="N6-adenineMlase"/>
    <property type="match status" value="1"/>
</dbReference>
<evidence type="ECO:0000259" key="6">
    <source>
        <dbReference type="Pfam" id="PF05368"/>
    </source>
</evidence>
<dbReference type="InterPro" id="IPR051207">
    <property type="entry name" value="ComplexI_NDUFA9_subunit"/>
</dbReference>
<feature type="compositionally biased region" description="Low complexity" evidence="5">
    <location>
        <begin position="23"/>
        <end position="33"/>
    </location>
</feature>
<dbReference type="GO" id="GO:0008168">
    <property type="term" value="F:methyltransferase activity"/>
    <property type="evidence" value="ECO:0007669"/>
    <property type="project" value="UniProtKB-KW"/>
</dbReference>
<name>A0A2U3ENJ9_PURLI</name>
<feature type="compositionally biased region" description="Polar residues" evidence="5">
    <location>
        <begin position="45"/>
        <end position="54"/>
    </location>
</feature>
<feature type="region of interest" description="Disordered" evidence="5">
    <location>
        <begin position="23"/>
        <end position="54"/>
    </location>
</feature>
<dbReference type="GO" id="GO:0044877">
    <property type="term" value="F:protein-containing complex binding"/>
    <property type="evidence" value="ECO:0007669"/>
    <property type="project" value="TreeGrafter"/>
</dbReference>
<evidence type="ECO:0000313" key="7">
    <source>
        <dbReference type="EMBL" id="PWI76079.1"/>
    </source>
</evidence>
<accession>A0A2U3ENJ9</accession>
<keyword evidence="3" id="KW-0489">Methyltransferase</keyword>
<sequence>MAMVWGGRVGKAKVMELANAAVSQPAAQAGPGPLRTPGPSEPMSRASTNLQRGQRHTQAVSKEFKSLLQARQLQSMASPLSAARSARKVVHNVAGKRFLSDISITRTGKPIIRVEGGRSSLGGHTATVFGATGQLGRYIVNRLARQGCTVVVPFREEMTKRHLKVTGDLGRVVFVEYDLRNTSSIEASVRHSDVVYNLVGRDYPTKNFSLADVHIEGTERIVEAAAKYDVDRYIHVSSHSANPESTSEFYATKGRGEQVARSIFPEATLVRPAPIFGFEDNLLLKLASVLNLFTANNMQEKFRPVHSIDVGAALEKMLYDESTVGQTYELYGPKEYTLAQIAALVDKEIFKQRRHINVPKAILKPVAGLLNRALWWHTLSADEVEREFMDQVIDPEAKTFRDLGIEPGDIANFTYHYLQGFRSSHYYDLPPATEKEKREDKKYIHVLDELQIALPPCFPASTSSPTSPAQKSASTDCAMADREDEPVTLSAHALAALAEFQAEKQDFRAKFDKLRAEAEGDEPLSMEAFTEDWNASQFWYSDETAGKLAGQLLQDATSETTIGVISTPSAFVALRNALRTTPKAERPRLVLLEYDERFRVFPEFVPDDCQTKSKMPSSLTRTRASQSNTLVSMSAVALTVRWLLKVGSPSPPRVVICTGERMDGLVTKLYHSLGVRTTTFVPEHPTGLSNEFYCWANFECPLWTWRQRAE</sequence>
<comment type="caution">
    <text evidence="7">The sequence shown here is derived from an EMBL/GenBank/DDBJ whole genome shotgun (WGS) entry which is preliminary data.</text>
</comment>
<keyword evidence="2" id="KW-0963">Cytoplasm</keyword>
<dbReference type="GO" id="GO:0032259">
    <property type="term" value="P:methylation"/>
    <property type="evidence" value="ECO:0007669"/>
    <property type="project" value="UniProtKB-KW"/>
</dbReference>
<dbReference type="FunFam" id="3.40.50.720:FF:000358">
    <property type="entry name" value="NADH-ubiquinone oxidoreductase 39 kDa subunit"/>
    <property type="match status" value="1"/>
</dbReference>
<dbReference type="CDD" id="cd05271">
    <property type="entry name" value="NDUFA9_like_SDR_a"/>
    <property type="match status" value="1"/>
</dbReference>
<evidence type="ECO:0000256" key="4">
    <source>
        <dbReference type="ARBA" id="ARBA00022679"/>
    </source>
</evidence>
<evidence type="ECO:0000256" key="5">
    <source>
        <dbReference type="SAM" id="MobiDB-lite"/>
    </source>
</evidence>
<evidence type="ECO:0000313" key="8">
    <source>
        <dbReference type="Proteomes" id="UP000245956"/>
    </source>
</evidence>
<protein>
    <recommendedName>
        <fullName evidence="6">NmrA-like domain-containing protein</fullName>
    </recommendedName>
</protein>
<dbReference type="PANTHER" id="PTHR12126">
    <property type="entry name" value="NADH-UBIQUINONE OXIDOREDUCTASE 39 KDA SUBUNIT-RELATED"/>
    <property type="match status" value="1"/>
</dbReference>
<reference evidence="7 8" key="1">
    <citation type="journal article" date="2016" name="Front. Microbiol.">
        <title>Genome and transcriptome sequences reveal the specific parasitism of the nematophagous Purpureocillium lilacinum 36-1.</title>
        <authorList>
            <person name="Xie J."/>
            <person name="Li S."/>
            <person name="Mo C."/>
            <person name="Xiao X."/>
            <person name="Peng D."/>
            <person name="Wang G."/>
            <person name="Xiao Y."/>
        </authorList>
    </citation>
    <scope>NUCLEOTIDE SEQUENCE [LARGE SCALE GENOMIC DNA]</scope>
    <source>
        <strain evidence="7 8">36-1</strain>
    </source>
</reference>
<dbReference type="Pfam" id="PF05368">
    <property type="entry name" value="NmrA"/>
    <property type="match status" value="1"/>
</dbReference>
<proteinExistence type="predicted"/>
<dbReference type="GO" id="GO:0005739">
    <property type="term" value="C:mitochondrion"/>
    <property type="evidence" value="ECO:0007669"/>
    <property type="project" value="TreeGrafter"/>
</dbReference>
<evidence type="ECO:0000256" key="3">
    <source>
        <dbReference type="ARBA" id="ARBA00022603"/>
    </source>
</evidence>
<dbReference type="InterPro" id="IPR008030">
    <property type="entry name" value="NmrA-like"/>
</dbReference>
<dbReference type="SUPFAM" id="SSF51735">
    <property type="entry name" value="NAD(P)-binding Rossmann-fold domains"/>
    <property type="match status" value="1"/>
</dbReference>
<feature type="domain" description="NmrA-like" evidence="6">
    <location>
        <begin position="125"/>
        <end position="366"/>
    </location>
</feature>
<keyword evidence="4" id="KW-0808">Transferase</keyword>
<dbReference type="Proteomes" id="UP000245956">
    <property type="component" value="Unassembled WGS sequence"/>
</dbReference>
<dbReference type="InterPro" id="IPR036291">
    <property type="entry name" value="NAD(P)-bd_dom_sf"/>
</dbReference>
<dbReference type="AlphaFoldDB" id="A0A2U3ENJ9"/>
<dbReference type="Gene3D" id="3.40.50.720">
    <property type="entry name" value="NAD(P)-binding Rossmann-like Domain"/>
    <property type="match status" value="1"/>
</dbReference>
<dbReference type="InterPro" id="IPR041370">
    <property type="entry name" value="Mlase_EEF1AKMT1/ZCCHC4"/>
</dbReference>
<evidence type="ECO:0000256" key="2">
    <source>
        <dbReference type="ARBA" id="ARBA00022490"/>
    </source>
</evidence>